<keyword evidence="3" id="KW-1185">Reference proteome</keyword>
<accession>A0A0D2FWB0</accession>
<feature type="compositionally biased region" description="Polar residues" evidence="1">
    <location>
        <begin position="625"/>
        <end position="641"/>
    </location>
</feature>
<protein>
    <submittedName>
        <fullName evidence="2">Uncharacterized protein</fullName>
    </submittedName>
</protein>
<feature type="compositionally biased region" description="Basic and acidic residues" evidence="1">
    <location>
        <begin position="58"/>
        <end position="70"/>
    </location>
</feature>
<dbReference type="OrthoDB" id="4121327at2759"/>
<dbReference type="HOGENOM" id="CLU_384087_0_0_1"/>
<evidence type="ECO:0000256" key="1">
    <source>
        <dbReference type="SAM" id="MobiDB-lite"/>
    </source>
</evidence>
<dbReference type="VEuPathDB" id="FungiDB:Z518_04428"/>
<dbReference type="Proteomes" id="UP000053617">
    <property type="component" value="Unassembled WGS sequence"/>
</dbReference>
<dbReference type="RefSeq" id="XP_013273588.1">
    <property type="nucleotide sequence ID" value="XM_013418134.1"/>
</dbReference>
<reference evidence="2 3" key="1">
    <citation type="submission" date="2015-01" db="EMBL/GenBank/DDBJ databases">
        <title>The Genome Sequence of Rhinocladiella mackenzie CBS 650.93.</title>
        <authorList>
            <consortium name="The Broad Institute Genomics Platform"/>
            <person name="Cuomo C."/>
            <person name="de Hoog S."/>
            <person name="Gorbushina A."/>
            <person name="Stielow B."/>
            <person name="Teixiera M."/>
            <person name="Abouelleil A."/>
            <person name="Chapman S.B."/>
            <person name="Priest M."/>
            <person name="Young S.K."/>
            <person name="Wortman J."/>
            <person name="Nusbaum C."/>
            <person name="Birren B."/>
        </authorList>
    </citation>
    <scope>NUCLEOTIDE SEQUENCE [LARGE SCALE GENOMIC DNA]</scope>
    <source>
        <strain evidence="2 3">CBS 650.93</strain>
    </source>
</reference>
<name>A0A0D2FWB0_9EURO</name>
<feature type="compositionally biased region" description="Basic and acidic residues" evidence="1">
    <location>
        <begin position="1"/>
        <end position="11"/>
    </location>
</feature>
<dbReference type="GeneID" id="25292499"/>
<feature type="compositionally biased region" description="Basic and acidic residues" evidence="1">
    <location>
        <begin position="644"/>
        <end position="658"/>
    </location>
</feature>
<feature type="compositionally biased region" description="Basic and acidic residues" evidence="1">
    <location>
        <begin position="531"/>
        <end position="541"/>
    </location>
</feature>
<dbReference type="EMBL" id="KN847477">
    <property type="protein sequence ID" value="KIX06452.1"/>
    <property type="molecule type" value="Genomic_DNA"/>
</dbReference>
<feature type="compositionally biased region" description="Low complexity" evidence="1">
    <location>
        <begin position="445"/>
        <end position="458"/>
    </location>
</feature>
<evidence type="ECO:0000313" key="3">
    <source>
        <dbReference type="Proteomes" id="UP000053617"/>
    </source>
</evidence>
<sequence length="720" mass="80904">MPSEWLEKEFRPNNPPNASIKEEANDEQEELSTEKGLPEYFPIQFEGSGKHQYQTNFEFDRNMPDAEQIPHSRRGPSRRATQQVQPEIPKEKHHHARQKAKEILDDEEEELLPDQVKKENLHDRQRDRDESGCRCQSLYCECPGCSHSEQVKQLNAETRRKWGSEQAQEQTCGSGCQQQKCSCLPGLHCCNNCHTHSKKSVEGQDSYEGNLPRQKCQCQSSNCQCNDCPEHIRAKAEYGPSSEELVQQSDIWVRCSEPPPDWQDQFPDGELVWAKDGKFSIQSGLNWGMPRETIERFDKEIVPGRPDMSREERSKALFEFHRLEMEEENRWRGQHARSEEHDPKSAEYKCKDFAYIEAQAFSCIRGSECACSPGTCKCGDRQHEPPSIMVEEPGEIRPNKHDASFPQPQQVTRLCQEEDVDRTVTSNLNTGGPCPEHLQLPELMSESSTQSSSRVGTSIDSVRQGSNIFISRPDTPRPPATSVPSTPYASDVLQDHIQQSVEPKLPRPNWLRGSTPAYEDRSLTPSPISRRGADVAMRDVLGEVSPPAWDREESFPPATLQSESRMKVSPHTSPKKPVLPPIPTGTSPLKQPKRGDRRKSGVQGAKVDKRSVTGSTKPTSTPTSRNVARTPTAVRQPTSSVGKLVERAQKVVGEDGGKRITGAGKGKAKAGDKAPRAVEEIEKQIRRQEEEEYRKQKDGTPVRRSARANKGVRTSTGSLP</sequence>
<gene>
    <name evidence="2" type="ORF">Z518_04428</name>
</gene>
<proteinExistence type="predicted"/>
<feature type="compositionally biased region" description="Low complexity" evidence="1">
    <location>
        <begin position="612"/>
        <end position="624"/>
    </location>
</feature>
<organism evidence="2 3">
    <name type="scientific">Rhinocladiella mackenziei CBS 650.93</name>
    <dbReference type="NCBI Taxonomy" id="1442369"/>
    <lineage>
        <taxon>Eukaryota</taxon>
        <taxon>Fungi</taxon>
        <taxon>Dikarya</taxon>
        <taxon>Ascomycota</taxon>
        <taxon>Pezizomycotina</taxon>
        <taxon>Eurotiomycetes</taxon>
        <taxon>Chaetothyriomycetidae</taxon>
        <taxon>Chaetothyriales</taxon>
        <taxon>Herpotrichiellaceae</taxon>
        <taxon>Rhinocladiella</taxon>
    </lineage>
</organism>
<feature type="region of interest" description="Disordered" evidence="1">
    <location>
        <begin position="426"/>
        <end position="720"/>
    </location>
</feature>
<dbReference type="AlphaFoldDB" id="A0A0D2FWB0"/>
<feature type="compositionally biased region" description="Basic and acidic residues" evidence="1">
    <location>
        <begin position="669"/>
        <end position="701"/>
    </location>
</feature>
<evidence type="ECO:0000313" key="2">
    <source>
        <dbReference type="EMBL" id="KIX06452.1"/>
    </source>
</evidence>
<feature type="region of interest" description="Disordered" evidence="1">
    <location>
        <begin position="1"/>
        <end position="111"/>
    </location>
</feature>
<feature type="compositionally biased region" description="Polar residues" evidence="1">
    <location>
        <begin position="459"/>
        <end position="469"/>
    </location>
</feature>